<proteinExistence type="inferred from homology"/>
<dbReference type="Gene3D" id="3.40.50.300">
    <property type="entry name" value="P-loop containing nucleotide triphosphate hydrolases"/>
    <property type="match status" value="1"/>
</dbReference>
<dbReference type="InterPro" id="IPR024156">
    <property type="entry name" value="Small_GTPase_ARF"/>
</dbReference>
<feature type="binding site" evidence="3">
    <location>
        <begin position="126"/>
        <end position="129"/>
    </location>
    <ligand>
        <name>GTP</name>
        <dbReference type="ChEBI" id="CHEBI:37565"/>
    </ligand>
</feature>
<keyword evidence="1 3" id="KW-0547">Nucleotide-binding</keyword>
<gene>
    <name evidence="6" type="ORF">Gasu_10100</name>
</gene>
<comment type="similarity">
    <text evidence="5">Belongs to the small GTPase superfamily. Arf family.</text>
</comment>
<dbReference type="OrthoDB" id="2011769at2759"/>
<protein>
    <submittedName>
        <fullName evidence="6">ADP-ribosylation factor isoform 2</fullName>
    </submittedName>
</protein>
<accession>M2X630</accession>
<evidence type="ECO:0000256" key="3">
    <source>
        <dbReference type="PIRSR" id="PIRSR606689-1"/>
    </source>
</evidence>
<dbReference type="KEGG" id="gsl:Gasu_10100"/>
<dbReference type="PANTHER" id="PTHR11711">
    <property type="entry name" value="ADP RIBOSYLATION FACTOR-RELATED"/>
    <property type="match status" value="1"/>
</dbReference>
<evidence type="ECO:0000313" key="7">
    <source>
        <dbReference type="Proteomes" id="UP000030680"/>
    </source>
</evidence>
<dbReference type="GO" id="GO:0046872">
    <property type="term" value="F:metal ion binding"/>
    <property type="evidence" value="ECO:0007669"/>
    <property type="project" value="UniProtKB-KW"/>
</dbReference>
<dbReference type="Gramene" id="EME31945">
    <property type="protein sequence ID" value="EME31945"/>
    <property type="gene ID" value="Gasu_10100"/>
</dbReference>
<evidence type="ECO:0000256" key="4">
    <source>
        <dbReference type="PIRSR" id="PIRSR606689-2"/>
    </source>
</evidence>
<dbReference type="InterPro" id="IPR005225">
    <property type="entry name" value="Small_GTP-bd"/>
</dbReference>
<dbReference type="SMART" id="SM00178">
    <property type="entry name" value="SAR"/>
    <property type="match status" value="1"/>
</dbReference>
<dbReference type="SMART" id="SM00175">
    <property type="entry name" value="RAB"/>
    <property type="match status" value="1"/>
</dbReference>
<dbReference type="RefSeq" id="XP_005708465.1">
    <property type="nucleotide sequence ID" value="XM_005708408.1"/>
</dbReference>
<dbReference type="PRINTS" id="PR00328">
    <property type="entry name" value="SAR1GTPBP"/>
</dbReference>
<dbReference type="FunFam" id="3.40.50.300:FF:000624">
    <property type="entry name" value="ADP-ribosylation factor 1"/>
    <property type="match status" value="1"/>
</dbReference>
<feature type="binding site" evidence="3">
    <location>
        <position position="70"/>
    </location>
    <ligand>
        <name>GTP</name>
        <dbReference type="ChEBI" id="CHEBI:37565"/>
    </ligand>
</feature>
<feature type="binding site" evidence="3">
    <location>
        <begin position="24"/>
        <end position="31"/>
    </location>
    <ligand>
        <name>GTP</name>
        <dbReference type="ChEBI" id="CHEBI:37565"/>
    </ligand>
</feature>
<keyword evidence="2 3" id="KW-0342">GTP-binding</keyword>
<organism evidence="6 7">
    <name type="scientific">Galdieria sulphuraria</name>
    <name type="common">Red alga</name>
    <dbReference type="NCBI Taxonomy" id="130081"/>
    <lineage>
        <taxon>Eukaryota</taxon>
        <taxon>Rhodophyta</taxon>
        <taxon>Bangiophyceae</taxon>
        <taxon>Galdieriales</taxon>
        <taxon>Galdieriaceae</taxon>
        <taxon>Galdieria</taxon>
    </lineage>
</organism>
<dbReference type="PROSITE" id="PS51417">
    <property type="entry name" value="ARF"/>
    <property type="match status" value="1"/>
</dbReference>
<dbReference type="InterPro" id="IPR006689">
    <property type="entry name" value="Small_GTPase_ARF/SAR"/>
</dbReference>
<evidence type="ECO:0000313" key="6">
    <source>
        <dbReference type="EMBL" id="EME31945.1"/>
    </source>
</evidence>
<dbReference type="SUPFAM" id="SSF52540">
    <property type="entry name" value="P-loop containing nucleoside triphosphate hydrolases"/>
    <property type="match status" value="1"/>
</dbReference>
<dbReference type="eggNOG" id="KOG0072">
    <property type="taxonomic scope" value="Eukaryota"/>
</dbReference>
<name>M2X630_GALSU</name>
<dbReference type="GO" id="GO:0003924">
    <property type="term" value="F:GTPase activity"/>
    <property type="evidence" value="ECO:0007669"/>
    <property type="project" value="InterPro"/>
</dbReference>
<reference evidence="7" key="1">
    <citation type="journal article" date="2013" name="Science">
        <title>Gene transfer from bacteria and archaea facilitated evolution of an extremophilic eukaryote.</title>
        <authorList>
            <person name="Schonknecht G."/>
            <person name="Chen W.H."/>
            <person name="Ternes C.M."/>
            <person name="Barbier G.G."/>
            <person name="Shrestha R.P."/>
            <person name="Stanke M."/>
            <person name="Brautigam A."/>
            <person name="Baker B.J."/>
            <person name="Banfield J.F."/>
            <person name="Garavito R.M."/>
            <person name="Carr K."/>
            <person name="Wilkerson C."/>
            <person name="Rensing S.A."/>
            <person name="Gagneul D."/>
            <person name="Dickenson N.E."/>
            <person name="Oesterhelt C."/>
            <person name="Lercher M.J."/>
            <person name="Weber A.P."/>
        </authorList>
    </citation>
    <scope>NUCLEOTIDE SEQUENCE [LARGE SCALE GENOMIC DNA]</scope>
    <source>
        <strain evidence="7">074W</strain>
    </source>
</reference>
<feature type="binding site" evidence="4">
    <location>
        <position position="31"/>
    </location>
    <ligand>
        <name>Mg(2+)</name>
        <dbReference type="ChEBI" id="CHEBI:18420"/>
    </ligand>
</feature>
<keyword evidence="4" id="KW-0479">Metal-binding</keyword>
<feature type="binding site" evidence="4">
    <location>
        <position position="48"/>
    </location>
    <ligand>
        <name>Mg(2+)</name>
        <dbReference type="ChEBI" id="CHEBI:18420"/>
    </ligand>
</feature>
<evidence type="ECO:0000256" key="5">
    <source>
        <dbReference type="RuleBase" id="RU003925"/>
    </source>
</evidence>
<dbReference type="GO" id="GO:0005525">
    <property type="term" value="F:GTP binding"/>
    <property type="evidence" value="ECO:0007669"/>
    <property type="project" value="UniProtKB-KW"/>
</dbReference>
<dbReference type="Proteomes" id="UP000030680">
    <property type="component" value="Unassembled WGS sequence"/>
</dbReference>
<dbReference type="PROSITE" id="PS51419">
    <property type="entry name" value="RAB"/>
    <property type="match status" value="1"/>
</dbReference>
<keyword evidence="4" id="KW-0460">Magnesium</keyword>
<evidence type="ECO:0000256" key="1">
    <source>
        <dbReference type="ARBA" id="ARBA00022741"/>
    </source>
</evidence>
<keyword evidence="7" id="KW-1185">Reference proteome</keyword>
<dbReference type="NCBIfam" id="TIGR00231">
    <property type="entry name" value="small_GTP"/>
    <property type="match status" value="1"/>
</dbReference>
<dbReference type="SMART" id="SM00177">
    <property type="entry name" value="ARF"/>
    <property type="match status" value="1"/>
</dbReference>
<sequence length="189" mass="21430">MGNIFSRLFQRLFGNKEVRVLMVGLDNAGKTTLLYRIKEGSMIKTVPTIGFNMEQIEVNNLKMQVWDLGGQTSIRPYWRSYYQKQEALIFVVDSNDRERFSTAKTELLSILQEEELKNTVIAVFANKQDLPEAASAAEVSLALGLDSIKDRTWTIISTSAAKGDGIAEGFEWFLNALFSHVILYLHLYP</sequence>
<dbReference type="AlphaFoldDB" id="M2X630"/>
<dbReference type="OMA" id="MGAGMSW"/>
<dbReference type="GeneID" id="17090554"/>
<dbReference type="Pfam" id="PF00025">
    <property type="entry name" value="Arf"/>
    <property type="match status" value="1"/>
</dbReference>
<dbReference type="STRING" id="130081.M2X630"/>
<dbReference type="InterPro" id="IPR027417">
    <property type="entry name" value="P-loop_NTPase"/>
</dbReference>
<evidence type="ECO:0000256" key="2">
    <source>
        <dbReference type="ARBA" id="ARBA00023134"/>
    </source>
</evidence>
<dbReference type="EMBL" id="KB454489">
    <property type="protein sequence ID" value="EME31945.1"/>
    <property type="molecule type" value="Genomic_DNA"/>
</dbReference>